<keyword evidence="3" id="KW-0804">Transcription</keyword>
<dbReference type="SUPFAM" id="SSF48498">
    <property type="entry name" value="Tetracyclin repressor-like, C-terminal domain"/>
    <property type="match status" value="1"/>
</dbReference>
<proteinExistence type="predicted"/>
<dbReference type="GO" id="GO:0003677">
    <property type="term" value="F:DNA binding"/>
    <property type="evidence" value="ECO:0007669"/>
    <property type="project" value="UniProtKB-UniRule"/>
</dbReference>
<dbReference type="Pfam" id="PF16925">
    <property type="entry name" value="TetR_C_13"/>
    <property type="match status" value="1"/>
</dbReference>
<evidence type="ECO:0000256" key="3">
    <source>
        <dbReference type="ARBA" id="ARBA00023163"/>
    </source>
</evidence>
<dbReference type="RefSeq" id="WP_149653359.1">
    <property type="nucleotide sequence ID" value="NZ_VTZN01000031.1"/>
</dbReference>
<evidence type="ECO:0000256" key="4">
    <source>
        <dbReference type="PROSITE-ProRule" id="PRU00335"/>
    </source>
</evidence>
<dbReference type="PANTHER" id="PTHR47506:SF1">
    <property type="entry name" value="HTH-TYPE TRANSCRIPTIONAL REGULATOR YJDC"/>
    <property type="match status" value="1"/>
</dbReference>
<dbReference type="PANTHER" id="PTHR47506">
    <property type="entry name" value="TRANSCRIPTIONAL REGULATORY PROTEIN"/>
    <property type="match status" value="1"/>
</dbReference>
<keyword evidence="2 4" id="KW-0238">DNA-binding</keyword>
<name>A0A5B1BTN8_MYCSI</name>
<reference evidence="6 7" key="1">
    <citation type="submission" date="2019-09" db="EMBL/GenBank/DDBJ databases">
        <title>Report of infection by Mycobacterium simiae a patient suffering from pulmonary tuberculosis.</title>
        <authorList>
            <person name="Mohanty P.S."/>
            <person name="Bansal A.K."/>
            <person name="Singh H."/>
            <person name="Sharma S."/>
            <person name="Patil S.A."/>
            <person name="Upadhaya P."/>
            <person name="Singh P.K."/>
            <person name="Kumar D."/>
            <person name="Kumar S."/>
            <person name="Singh R.K."/>
            <person name="Chaudhary B."/>
        </authorList>
    </citation>
    <scope>NUCLEOTIDE SEQUENCE [LARGE SCALE GENOMIC DNA]</scope>
    <source>
        <strain evidence="6 7">JAL-560-SIM</strain>
    </source>
</reference>
<dbReference type="Gene3D" id="1.10.10.60">
    <property type="entry name" value="Homeodomain-like"/>
    <property type="match status" value="1"/>
</dbReference>
<dbReference type="InterPro" id="IPR001647">
    <property type="entry name" value="HTH_TetR"/>
</dbReference>
<organism evidence="6 7">
    <name type="scientific">Mycobacterium simiae</name>
    <name type="common">Mycobacterium habana</name>
    <dbReference type="NCBI Taxonomy" id="1784"/>
    <lineage>
        <taxon>Bacteria</taxon>
        <taxon>Bacillati</taxon>
        <taxon>Actinomycetota</taxon>
        <taxon>Actinomycetes</taxon>
        <taxon>Mycobacteriales</taxon>
        <taxon>Mycobacteriaceae</taxon>
        <taxon>Mycobacterium</taxon>
        <taxon>Mycobacterium simiae complex</taxon>
    </lineage>
</organism>
<evidence type="ECO:0000313" key="7">
    <source>
        <dbReference type="Proteomes" id="UP000324701"/>
    </source>
</evidence>
<comment type="caution">
    <text evidence="6">The sequence shown here is derived from an EMBL/GenBank/DDBJ whole genome shotgun (WGS) entry which is preliminary data.</text>
</comment>
<dbReference type="EMBL" id="VTZN01000031">
    <property type="protein sequence ID" value="KAA1250830.1"/>
    <property type="molecule type" value="Genomic_DNA"/>
</dbReference>
<accession>A0A5B1BTN8</accession>
<dbReference type="PROSITE" id="PS50977">
    <property type="entry name" value="HTH_TETR_2"/>
    <property type="match status" value="1"/>
</dbReference>
<dbReference type="SUPFAM" id="SSF46689">
    <property type="entry name" value="Homeodomain-like"/>
    <property type="match status" value="1"/>
</dbReference>
<evidence type="ECO:0000256" key="2">
    <source>
        <dbReference type="ARBA" id="ARBA00023125"/>
    </source>
</evidence>
<feature type="DNA-binding region" description="H-T-H motif" evidence="4">
    <location>
        <begin position="29"/>
        <end position="48"/>
    </location>
</feature>
<dbReference type="InterPro" id="IPR011075">
    <property type="entry name" value="TetR_C"/>
</dbReference>
<dbReference type="AlphaFoldDB" id="A0A5B1BTN8"/>
<evidence type="ECO:0000259" key="5">
    <source>
        <dbReference type="PROSITE" id="PS50977"/>
    </source>
</evidence>
<evidence type="ECO:0000256" key="1">
    <source>
        <dbReference type="ARBA" id="ARBA00023015"/>
    </source>
</evidence>
<dbReference type="Pfam" id="PF00440">
    <property type="entry name" value="TetR_N"/>
    <property type="match status" value="1"/>
</dbReference>
<keyword evidence="1" id="KW-0805">Transcription regulation</keyword>
<dbReference type="Gene3D" id="1.10.357.10">
    <property type="entry name" value="Tetracycline Repressor, domain 2"/>
    <property type="match status" value="1"/>
</dbReference>
<keyword evidence="7" id="KW-1185">Reference proteome</keyword>
<feature type="domain" description="HTH tetR-type" evidence="5">
    <location>
        <begin position="6"/>
        <end position="66"/>
    </location>
</feature>
<dbReference type="Proteomes" id="UP000324701">
    <property type="component" value="Unassembled WGS sequence"/>
</dbReference>
<dbReference type="InterPro" id="IPR036271">
    <property type="entry name" value="Tet_transcr_reg_TetR-rel_C_sf"/>
</dbReference>
<sequence length="209" mass="22697">MGRPPLVDRDFALDRIMRQFWTTGYEATSLGDLLRVSGMHRGSFYRTFGDKRQAFDAALARYLNRVTVLDVVPALESGGSARCRLEQLMLRRLDDAVGGDQQDAVAVRPGCLVVNTVLELAPHDAQVRRVVAFAQEGMRSAFASLVTESIGRGESAADIDADLVADGLFTLLQGAIVAVRAGRDPDSLHNLLRRALGTLLPMATAEETV</sequence>
<evidence type="ECO:0000313" key="6">
    <source>
        <dbReference type="EMBL" id="KAA1250830.1"/>
    </source>
</evidence>
<dbReference type="OrthoDB" id="9805134at2"/>
<gene>
    <name evidence="6" type="ORF">F0Q45_07625</name>
</gene>
<protein>
    <submittedName>
        <fullName evidence="6">TetR/AcrR family transcriptional regulator</fullName>
    </submittedName>
</protein>
<dbReference type="InterPro" id="IPR009057">
    <property type="entry name" value="Homeodomain-like_sf"/>
</dbReference>